<accession>A0AAV0XYM5</accession>
<evidence type="ECO:0000256" key="1">
    <source>
        <dbReference type="SAM" id="MobiDB-lite"/>
    </source>
</evidence>
<name>A0AAV0XYM5_9HEMI</name>
<evidence type="ECO:0000313" key="3">
    <source>
        <dbReference type="Proteomes" id="UP001160148"/>
    </source>
</evidence>
<proteinExistence type="predicted"/>
<comment type="caution">
    <text evidence="2">The sequence shown here is derived from an EMBL/GenBank/DDBJ whole genome shotgun (WGS) entry which is preliminary data.</text>
</comment>
<reference evidence="2 3" key="1">
    <citation type="submission" date="2023-01" db="EMBL/GenBank/DDBJ databases">
        <authorList>
            <person name="Whitehead M."/>
        </authorList>
    </citation>
    <scope>NUCLEOTIDE SEQUENCE [LARGE SCALE GENOMIC DNA]</scope>
</reference>
<feature type="region of interest" description="Disordered" evidence="1">
    <location>
        <begin position="1"/>
        <end position="32"/>
    </location>
</feature>
<organism evidence="2 3">
    <name type="scientific">Macrosiphum euphorbiae</name>
    <name type="common">potato aphid</name>
    <dbReference type="NCBI Taxonomy" id="13131"/>
    <lineage>
        <taxon>Eukaryota</taxon>
        <taxon>Metazoa</taxon>
        <taxon>Ecdysozoa</taxon>
        <taxon>Arthropoda</taxon>
        <taxon>Hexapoda</taxon>
        <taxon>Insecta</taxon>
        <taxon>Pterygota</taxon>
        <taxon>Neoptera</taxon>
        <taxon>Paraneoptera</taxon>
        <taxon>Hemiptera</taxon>
        <taxon>Sternorrhyncha</taxon>
        <taxon>Aphidomorpha</taxon>
        <taxon>Aphidoidea</taxon>
        <taxon>Aphididae</taxon>
        <taxon>Macrosiphini</taxon>
        <taxon>Macrosiphum</taxon>
    </lineage>
</organism>
<dbReference type="EMBL" id="CARXXK010001125">
    <property type="protein sequence ID" value="CAI6373774.1"/>
    <property type="molecule type" value="Genomic_DNA"/>
</dbReference>
<dbReference type="Proteomes" id="UP001160148">
    <property type="component" value="Unassembled WGS sequence"/>
</dbReference>
<protein>
    <submittedName>
        <fullName evidence="2">Uncharacterized protein</fullName>
    </submittedName>
</protein>
<keyword evidence="3" id="KW-1185">Reference proteome</keyword>
<dbReference type="AlphaFoldDB" id="A0AAV0XYM5"/>
<gene>
    <name evidence="2" type="ORF">MEUPH1_LOCUS27477</name>
</gene>
<evidence type="ECO:0000313" key="2">
    <source>
        <dbReference type="EMBL" id="CAI6373774.1"/>
    </source>
</evidence>
<sequence length="162" mass="17941">MYPRNTYRRSGVLAKGSGPLHGAAVARRTPRSPVRAARLPVPGFVQEQREPDVRQQPGRVFGPVAVPPWQHRLLVVVAPARRLRRRVNAVQPGHVAQPFVVLVATPEPPSVVCRLRRHYRSARFQAAGTEQGGARLLAVPHQALPSTVRHTYILLYVMHTAA</sequence>